<feature type="compositionally biased region" description="Low complexity" evidence="2">
    <location>
        <begin position="196"/>
        <end position="216"/>
    </location>
</feature>
<sequence>MQGQLAQCLLALNAERICQDSINITPRIMMAKSMEASTRTENTRYVVTSGARQKDEDWDPEENGGFAIHDTEGKAPDDPLAALEKTTDAQTHLTKVQVPRLEALMDVSEHYNSDPYSLSTKVRKRFREDKKIRKEKEKADDQVRDRYALPSTLSLVEEDADAKKEAKEEWAKGREELLSRERKRRKLPVETSLKVSYSSSSSRASGSRGSTSSSASDALRARILGNTARRSSLGKSIMK</sequence>
<feature type="compositionally biased region" description="Basic and acidic residues" evidence="2">
    <location>
        <begin position="167"/>
        <end position="180"/>
    </location>
</feature>
<protein>
    <submittedName>
        <fullName evidence="3">Protein saf4</fullName>
    </submittedName>
</protein>
<dbReference type="InterPro" id="IPR007590">
    <property type="entry name" value="Saf4/Yju2"/>
</dbReference>
<keyword evidence="4" id="KW-1185">Reference proteome</keyword>
<name>A0ABR1K1B2_9AGAR</name>
<feature type="region of interest" description="Disordered" evidence="2">
    <location>
        <begin position="167"/>
        <end position="239"/>
    </location>
</feature>
<dbReference type="EMBL" id="JBANRG010000002">
    <property type="protein sequence ID" value="KAK7470788.1"/>
    <property type="molecule type" value="Genomic_DNA"/>
</dbReference>
<dbReference type="Proteomes" id="UP001498398">
    <property type="component" value="Unassembled WGS sequence"/>
</dbReference>
<gene>
    <name evidence="3" type="primary">saf4</name>
    <name evidence="3" type="ORF">VKT23_002206</name>
</gene>
<dbReference type="Pfam" id="PF04502">
    <property type="entry name" value="Saf4_Yju2"/>
    <property type="match status" value="1"/>
</dbReference>
<feature type="region of interest" description="Disordered" evidence="2">
    <location>
        <begin position="49"/>
        <end position="79"/>
    </location>
</feature>
<comment type="caution">
    <text evidence="3">The sequence shown here is derived from an EMBL/GenBank/DDBJ whole genome shotgun (WGS) entry which is preliminary data.</text>
</comment>
<proteinExistence type="inferred from homology"/>
<evidence type="ECO:0000313" key="4">
    <source>
        <dbReference type="Proteomes" id="UP001498398"/>
    </source>
</evidence>
<dbReference type="PANTHER" id="PTHR12111:SF2">
    <property type="entry name" value="SPLICING FACTOR YJU2B-RELATED"/>
    <property type="match status" value="1"/>
</dbReference>
<reference evidence="3 4" key="1">
    <citation type="submission" date="2024-01" db="EMBL/GenBank/DDBJ databases">
        <title>A draft genome for the cacao thread blight pathogen Marasmiellus scandens.</title>
        <authorList>
            <person name="Baruah I.K."/>
            <person name="Leung J."/>
            <person name="Bukari Y."/>
            <person name="Amoako-Attah I."/>
            <person name="Meinhardt L.W."/>
            <person name="Bailey B.A."/>
            <person name="Cohen S.P."/>
        </authorList>
    </citation>
    <scope>NUCLEOTIDE SEQUENCE [LARGE SCALE GENOMIC DNA]</scope>
    <source>
        <strain evidence="3 4">GH-19</strain>
    </source>
</reference>
<accession>A0ABR1K1B2</accession>
<comment type="similarity">
    <text evidence="1">Belongs to the CWC16 family.</text>
</comment>
<evidence type="ECO:0000313" key="3">
    <source>
        <dbReference type="EMBL" id="KAK7470788.1"/>
    </source>
</evidence>
<evidence type="ECO:0000256" key="1">
    <source>
        <dbReference type="ARBA" id="ARBA00005595"/>
    </source>
</evidence>
<feature type="compositionally biased region" description="Polar residues" evidence="2">
    <location>
        <begin position="228"/>
        <end position="239"/>
    </location>
</feature>
<dbReference type="PANTHER" id="PTHR12111">
    <property type="entry name" value="SPLICING FACTOR YJU2"/>
    <property type="match status" value="1"/>
</dbReference>
<evidence type="ECO:0000256" key="2">
    <source>
        <dbReference type="SAM" id="MobiDB-lite"/>
    </source>
</evidence>
<organism evidence="3 4">
    <name type="scientific">Marasmiellus scandens</name>
    <dbReference type="NCBI Taxonomy" id="2682957"/>
    <lineage>
        <taxon>Eukaryota</taxon>
        <taxon>Fungi</taxon>
        <taxon>Dikarya</taxon>
        <taxon>Basidiomycota</taxon>
        <taxon>Agaricomycotina</taxon>
        <taxon>Agaricomycetes</taxon>
        <taxon>Agaricomycetidae</taxon>
        <taxon>Agaricales</taxon>
        <taxon>Marasmiineae</taxon>
        <taxon>Omphalotaceae</taxon>
        <taxon>Marasmiellus</taxon>
    </lineage>
</organism>